<feature type="transmembrane region" description="Helical" evidence="6">
    <location>
        <begin position="12"/>
        <end position="35"/>
    </location>
</feature>
<keyword evidence="4 6" id="KW-0472">Membrane</keyword>
<feature type="transmembrane region" description="Helical" evidence="6">
    <location>
        <begin position="160"/>
        <end position="189"/>
    </location>
</feature>
<feature type="transmembrane region" description="Helical" evidence="6">
    <location>
        <begin position="201"/>
        <end position="223"/>
    </location>
</feature>
<name>A0A6J7FYV8_9ZZZZ</name>
<dbReference type="Pfam" id="PF03699">
    <property type="entry name" value="UPF0182"/>
    <property type="match status" value="1"/>
</dbReference>
<evidence type="ECO:0000256" key="5">
    <source>
        <dbReference type="SAM" id="MobiDB-lite"/>
    </source>
</evidence>
<feature type="transmembrane region" description="Helical" evidence="6">
    <location>
        <begin position="55"/>
        <end position="81"/>
    </location>
</feature>
<reference evidence="7" key="1">
    <citation type="submission" date="2020-05" db="EMBL/GenBank/DDBJ databases">
        <authorList>
            <person name="Chiriac C."/>
            <person name="Salcher M."/>
            <person name="Ghai R."/>
            <person name="Kavagutti S V."/>
        </authorList>
    </citation>
    <scope>NUCLEOTIDE SEQUENCE</scope>
</reference>
<evidence type="ECO:0000256" key="6">
    <source>
        <dbReference type="SAM" id="Phobius"/>
    </source>
</evidence>
<accession>A0A6J7FYV8</accession>
<organism evidence="7">
    <name type="scientific">freshwater metagenome</name>
    <dbReference type="NCBI Taxonomy" id="449393"/>
    <lineage>
        <taxon>unclassified sequences</taxon>
        <taxon>metagenomes</taxon>
        <taxon>ecological metagenomes</taxon>
    </lineage>
</organism>
<dbReference type="InterPro" id="IPR005372">
    <property type="entry name" value="UPF0182"/>
</dbReference>
<evidence type="ECO:0000256" key="2">
    <source>
        <dbReference type="ARBA" id="ARBA00022692"/>
    </source>
</evidence>
<feature type="transmembrane region" description="Helical" evidence="6">
    <location>
        <begin position="243"/>
        <end position="266"/>
    </location>
</feature>
<evidence type="ECO:0000313" key="7">
    <source>
        <dbReference type="EMBL" id="CAB4900817.1"/>
    </source>
</evidence>
<keyword evidence="1" id="KW-1003">Cell membrane</keyword>
<protein>
    <submittedName>
        <fullName evidence="7">Unannotated protein</fullName>
    </submittedName>
</protein>
<keyword evidence="2 6" id="KW-0812">Transmembrane</keyword>
<gene>
    <name evidence="7" type="ORF">UFOPK3516_00927</name>
</gene>
<evidence type="ECO:0000256" key="3">
    <source>
        <dbReference type="ARBA" id="ARBA00022989"/>
    </source>
</evidence>
<dbReference type="AlphaFoldDB" id="A0A6J7FYV8"/>
<dbReference type="PANTHER" id="PTHR39344:SF1">
    <property type="entry name" value="UPF0182 PROTEIN SLL1060"/>
    <property type="match status" value="1"/>
</dbReference>
<evidence type="ECO:0000256" key="4">
    <source>
        <dbReference type="ARBA" id="ARBA00023136"/>
    </source>
</evidence>
<feature type="transmembrane region" description="Helical" evidence="6">
    <location>
        <begin position="278"/>
        <end position="297"/>
    </location>
</feature>
<feature type="region of interest" description="Disordered" evidence="5">
    <location>
        <begin position="882"/>
        <end position="912"/>
    </location>
</feature>
<proteinExistence type="inferred from homology"/>
<dbReference type="GO" id="GO:0016020">
    <property type="term" value="C:membrane"/>
    <property type="evidence" value="ECO:0007669"/>
    <property type="project" value="InterPro"/>
</dbReference>
<feature type="transmembrane region" description="Helical" evidence="6">
    <location>
        <begin position="107"/>
        <end position="126"/>
    </location>
</feature>
<sequence>MSTQTPRRRSRRAVIAISLGIVVALIICFFVFASLYTDILWYRQFGFTGVLLTEWAGNAGFFFGGVILMGGALWLSIAMAYRMRPVYQRLNAQMDRYRQAVEPMRRLLTIAIPVLIGIFAGIWTSGRWQTVLLFVNQTPTKETDPQFGLPISFYLFSLPFYQAVIGFASAITFLCLLASIITNLVYGSIRISRRELRVTKGARVSVAITAAVYLLLQAVSLYLDQFHTVTDQSGLMTGASYATVNATIPGLQILGVICALVALLFIVTAMTGKWRLPLVGTALVLVSAFILGVVYPWTIQRFVVDPSERSLEQPYLERNIEMTRQAYGVSDVEEIPYNAVTDATPGALRQDAQTTANIRIIDPALVSASFAQLQQFKQYYTFSPELDVDRYSIDGKVQDAVVAVRELNQAGIGDSQSWYNNVLVYTHGYGLVGAYGTQRTNEGQPVFFEAGIPTQGVLGTFEPRVYFGENSPEYSIVGGPAGMKQVELDYPSQDGQSQTYTSYAGDGGPLLSDLFTRMVYALKFQSEEILLSDAVSSKSQILYNRDPRDRVQRAAPYLTLDSDPYPSVVDGKLVWIVDGYTTSSDYPYSRVESLSAAIADRQTPATTLSLDNVNYIRNSVKATVDAYSGKVTLYAWDEKDPILATWQKVYPNTVKPLSTMSAELMSHVRYPGNLFKAQRAILGQYHVTDAGSFYSRDDAWITPNDPTAPTDQTVFQPPYFLTMQTPGASAPAFSLYSTFIPDATGSSSRNVLTGYLVVDSDAGNVAGQVSKDFGHLRLLTLPKDVTIPGPGQVQNNFNADPAVSKELNLLSQGSTSVLKGNLLTLPVGGGLLYVQPVYVMSTGNTSYPLLKKVLVAFGDKIAFEDTLNGALDALFGGDAGIDGSTGVDQPANPGAQTPQPSPSPSSNTSTDNTALNQALKDASAAIKARETARIAGDWAAYGVADQQLTEALNRALVASGN</sequence>
<dbReference type="EMBL" id="CAFBMB010000063">
    <property type="protein sequence ID" value="CAB4900817.1"/>
    <property type="molecule type" value="Genomic_DNA"/>
</dbReference>
<dbReference type="HAMAP" id="MF_01600">
    <property type="entry name" value="UPF0182"/>
    <property type="match status" value="1"/>
</dbReference>
<keyword evidence="3 6" id="KW-1133">Transmembrane helix</keyword>
<dbReference type="PANTHER" id="PTHR39344">
    <property type="entry name" value="UPF0182 PROTEIN SLL1060"/>
    <property type="match status" value="1"/>
</dbReference>
<dbReference type="GO" id="GO:0005576">
    <property type="term" value="C:extracellular region"/>
    <property type="evidence" value="ECO:0007669"/>
    <property type="project" value="TreeGrafter"/>
</dbReference>
<evidence type="ECO:0000256" key="1">
    <source>
        <dbReference type="ARBA" id="ARBA00022475"/>
    </source>
</evidence>